<dbReference type="EMBL" id="CP119317">
    <property type="protein sequence ID" value="WEK55210.1"/>
    <property type="molecule type" value="Genomic_DNA"/>
</dbReference>
<evidence type="ECO:0000313" key="2">
    <source>
        <dbReference type="Proteomes" id="UP001178662"/>
    </source>
</evidence>
<dbReference type="AlphaFoldDB" id="A0AA95JGP4"/>
<keyword evidence="2" id="KW-1185">Reference proteome</keyword>
<gene>
    <name evidence="1" type="ORF">P0Y55_03855</name>
</gene>
<reference evidence="1" key="1">
    <citation type="submission" date="2023-03" db="EMBL/GenBank/DDBJ databases">
        <title>Andean soil-derived lignocellulolytic bacterial consortium as a source of novel taxa and putative plastic-active enzymes.</title>
        <authorList>
            <person name="Diaz-Garcia L."/>
            <person name="Chuvochina M."/>
            <person name="Feuerriegel G."/>
            <person name="Bunk B."/>
            <person name="Sproer C."/>
            <person name="Streit W.R."/>
            <person name="Rodriguez L.M."/>
            <person name="Overmann J."/>
            <person name="Jimenez D.J."/>
        </authorList>
    </citation>
    <scope>NUCLEOTIDE SEQUENCE</scope>
    <source>
        <strain evidence="1">MAG 2441</strain>
    </source>
</reference>
<sequence length="68" mass="8063">MALSKRQAKWRDVTIDSSLVEEIEALRHKLNERYLAECSFTAASVVELSHQLDVKMNEFMKRMHNYYT</sequence>
<dbReference type="InterPro" id="IPR037208">
    <property type="entry name" value="Spo0E-like_sf"/>
</dbReference>
<proteinExistence type="predicted"/>
<evidence type="ECO:0000313" key="1">
    <source>
        <dbReference type="EMBL" id="WEK55210.1"/>
    </source>
</evidence>
<dbReference type="InterPro" id="IPR036638">
    <property type="entry name" value="HLH_DNA-bd_sf"/>
</dbReference>
<dbReference type="Proteomes" id="UP001178662">
    <property type="component" value="Chromosome"/>
</dbReference>
<dbReference type="Pfam" id="PF09388">
    <property type="entry name" value="SpoOE-like"/>
    <property type="match status" value="1"/>
</dbReference>
<dbReference type="SUPFAM" id="SSF140500">
    <property type="entry name" value="BAS1536-like"/>
    <property type="match status" value="1"/>
</dbReference>
<name>A0AA95JGP4_9BACL</name>
<dbReference type="Gene3D" id="4.10.280.10">
    <property type="entry name" value="Helix-loop-helix DNA-binding domain"/>
    <property type="match status" value="1"/>
</dbReference>
<dbReference type="GO" id="GO:0043937">
    <property type="term" value="P:regulation of sporulation"/>
    <property type="evidence" value="ECO:0007669"/>
    <property type="project" value="InterPro"/>
</dbReference>
<dbReference type="InterPro" id="IPR018540">
    <property type="entry name" value="Spo0E-like"/>
</dbReference>
<accession>A0AA95JGP4</accession>
<dbReference type="GO" id="GO:0046983">
    <property type="term" value="F:protein dimerization activity"/>
    <property type="evidence" value="ECO:0007669"/>
    <property type="project" value="InterPro"/>
</dbReference>
<protein>
    <submittedName>
        <fullName evidence="1">Aspartyl-phosphate phosphatase Spo0E family protein</fullName>
    </submittedName>
</protein>
<organism evidence="1 2">
    <name type="scientific">Candidatus Cohnella colombiensis</name>
    <dbReference type="NCBI Taxonomy" id="3121368"/>
    <lineage>
        <taxon>Bacteria</taxon>
        <taxon>Bacillati</taxon>
        <taxon>Bacillota</taxon>
        <taxon>Bacilli</taxon>
        <taxon>Bacillales</taxon>
        <taxon>Paenibacillaceae</taxon>
        <taxon>Cohnella</taxon>
    </lineage>
</organism>